<reference evidence="1" key="1">
    <citation type="submission" date="2022-07" db="EMBL/GenBank/DDBJ databases">
        <authorList>
            <person name="Trinca V."/>
            <person name="Uliana J.V.C."/>
            <person name="Torres T.T."/>
            <person name="Ward R.J."/>
            <person name="Monesi N."/>
        </authorList>
    </citation>
    <scope>NUCLEOTIDE SEQUENCE</scope>
    <source>
        <strain evidence="1">HSMRA1968</strain>
        <tissue evidence="1">Whole embryos</tissue>
    </source>
</reference>
<keyword evidence="2" id="KW-1185">Reference proteome</keyword>
<name>A0A9Q0NHH5_9DIPT</name>
<proteinExistence type="predicted"/>
<organism evidence="1 2">
    <name type="scientific">Pseudolycoriella hygida</name>
    <dbReference type="NCBI Taxonomy" id="35572"/>
    <lineage>
        <taxon>Eukaryota</taxon>
        <taxon>Metazoa</taxon>
        <taxon>Ecdysozoa</taxon>
        <taxon>Arthropoda</taxon>
        <taxon>Hexapoda</taxon>
        <taxon>Insecta</taxon>
        <taxon>Pterygota</taxon>
        <taxon>Neoptera</taxon>
        <taxon>Endopterygota</taxon>
        <taxon>Diptera</taxon>
        <taxon>Nematocera</taxon>
        <taxon>Sciaroidea</taxon>
        <taxon>Sciaridae</taxon>
        <taxon>Pseudolycoriella</taxon>
    </lineage>
</organism>
<evidence type="ECO:0000313" key="1">
    <source>
        <dbReference type="EMBL" id="KAJ6650142.1"/>
    </source>
</evidence>
<sequence length="103" mass="11998">MPIIVKFLTILSQQQFMSKYFAHGKLSLRAIGCEADNRIYASHNLTKFNFEIQQLAVKMLKEKKISKIHTRAGLVHVKFSDDAEFIKILHPNELEQRTKPRTE</sequence>
<comment type="caution">
    <text evidence="1">The sequence shown here is derived from an EMBL/GenBank/DDBJ whole genome shotgun (WGS) entry which is preliminary data.</text>
</comment>
<protein>
    <submittedName>
        <fullName evidence="1">Uncharacterized protein</fullName>
    </submittedName>
</protein>
<dbReference type="EMBL" id="WJQU01000001">
    <property type="protein sequence ID" value="KAJ6650142.1"/>
    <property type="molecule type" value="Genomic_DNA"/>
</dbReference>
<dbReference type="AlphaFoldDB" id="A0A9Q0NHH5"/>
<evidence type="ECO:0000313" key="2">
    <source>
        <dbReference type="Proteomes" id="UP001151699"/>
    </source>
</evidence>
<dbReference type="Proteomes" id="UP001151699">
    <property type="component" value="Chromosome A"/>
</dbReference>
<accession>A0A9Q0NHH5</accession>
<gene>
    <name evidence="1" type="ORF">Bhyg_05386</name>
</gene>
<dbReference type="OrthoDB" id="7734146at2759"/>